<sequence length="46" mass="5018">MNQDNPQTDDQPVTLINVFEVTAEHADTFVVGGHRGVAEIDLGLPR</sequence>
<dbReference type="AlphaFoldDB" id="A0A6J4P791"/>
<name>A0A6J4P791_9ACTN</name>
<evidence type="ECO:0000313" key="1">
    <source>
        <dbReference type="EMBL" id="CAA9405358.1"/>
    </source>
</evidence>
<gene>
    <name evidence="1" type="ORF">AVDCRST_MAG82-446</name>
</gene>
<reference evidence="1" key="1">
    <citation type="submission" date="2020-02" db="EMBL/GenBank/DDBJ databases">
        <authorList>
            <person name="Meier V. D."/>
        </authorList>
    </citation>
    <scope>NUCLEOTIDE SEQUENCE</scope>
    <source>
        <strain evidence="1">AVDCRST_MAG82</strain>
    </source>
</reference>
<proteinExistence type="predicted"/>
<dbReference type="EMBL" id="CADCVA010000063">
    <property type="protein sequence ID" value="CAA9405358.1"/>
    <property type="molecule type" value="Genomic_DNA"/>
</dbReference>
<protein>
    <submittedName>
        <fullName evidence="1">Uncharacterized protein</fullName>
    </submittedName>
</protein>
<organism evidence="1">
    <name type="scientific">uncultured Rubrobacteraceae bacterium</name>
    <dbReference type="NCBI Taxonomy" id="349277"/>
    <lineage>
        <taxon>Bacteria</taxon>
        <taxon>Bacillati</taxon>
        <taxon>Actinomycetota</taxon>
        <taxon>Rubrobacteria</taxon>
        <taxon>Rubrobacterales</taxon>
        <taxon>Rubrobacteraceae</taxon>
        <taxon>environmental samples</taxon>
    </lineage>
</organism>
<accession>A0A6J4P791</accession>